<organism evidence="1">
    <name type="scientific">marine sediment metagenome</name>
    <dbReference type="NCBI Taxonomy" id="412755"/>
    <lineage>
        <taxon>unclassified sequences</taxon>
        <taxon>metagenomes</taxon>
        <taxon>ecological metagenomes</taxon>
    </lineage>
</organism>
<accession>A0A0F9DPI7</accession>
<sequence>MGKKTYTKLDENNVAIIEISESRGIMNKADLIKQKAELEAKYLANIKVIDDALAVFTTK</sequence>
<dbReference type="AlphaFoldDB" id="A0A0F9DPI7"/>
<protein>
    <submittedName>
        <fullName evidence="1">Uncharacterized protein</fullName>
    </submittedName>
</protein>
<reference evidence="1" key="1">
    <citation type="journal article" date="2015" name="Nature">
        <title>Complex archaea that bridge the gap between prokaryotes and eukaryotes.</title>
        <authorList>
            <person name="Spang A."/>
            <person name="Saw J.H."/>
            <person name="Jorgensen S.L."/>
            <person name="Zaremba-Niedzwiedzka K."/>
            <person name="Martijn J."/>
            <person name="Lind A.E."/>
            <person name="van Eijk R."/>
            <person name="Schleper C."/>
            <person name="Guy L."/>
            <person name="Ettema T.J."/>
        </authorList>
    </citation>
    <scope>NUCLEOTIDE SEQUENCE</scope>
</reference>
<gene>
    <name evidence="1" type="ORF">LCGC14_2521820</name>
</gene>
<comment type="caution">
    <text evidence="1">The sequence shown here is derived from an EMBL/GenBank/DDBJ whole genome shotgun (WGS) entry which is preliminary data.</text>
</comment>
<name>A0A0F9DPI7_9ZZZZ</name>
<dbReference type="EMBL" id="LAZR01040701">
    <property type="protein sequence ID" value="KKL13833.1"/>
    <property type="molecule type" value="Genomic_DNA"/>
</dbReference>
<proteinExistence type="predicted"/>
<evidence type="ECO:0000313" key="1">
    <source>
        <dbReference type="EMBL" id="KKL13833.1"/>
    </source>
</evidence>